<evidence type="ECO:0000313" key="2">
    <source>
        <dbReference type="Proteomes" id="UP000269945"/>
    </source>
</evidence>
<evidence type="ECO:0000313" key="1">
    <source>
        <dbReference type="EMBL" id="VCX40988.1"/>
    </source>
</evidence>
<name>A0A9X9MB13_GULGU</name>
<sequence>METEVKPHLTNLGTWFGYTATKWETWSLTGRDPLLSS</sequence>
<reference evidence="1 2" key="1">
    <citation type="submission" date="2018-10" db="EMBL/GenBank/DDBJ databases">
        <authorList>
            <person name="Ekblom R."/>
            <person name="Jareborg N."/>
        </authorList>
    </citation>
    <scope>NUCLEOTIDE SEQUENCE [LARGE SCALE GENOMIC DNA]</scope>
    <source>
        <tissue evidence="1">Muscle</tissue>
    </source>
</reference>
<proteinExistence type="predicted"/>
<dbReference type="Proteomes" id="UP000269945">
    <property type="component" value="Unassembled WGS sequence"/>
</dbReference>
<gene>
    <name evidence="1" type="ORF">BN2614_LOCUS2</name>
</gene>
<protein>
    <submittedName>
        <fullName evidence="1">Uncharacterized protein</fullName>
    </submittedName>
</protein>
<dbReference type="EMBL" id="CYRY02045529">
    <property type="protein sequence ID" value="VCX40988.1"/>
    <property type="molecule type" value="Genomic_DNA"/>
</dbReference>
<organism evidence="1 2">
    <name type="scientific">Gulo gulo</name>
    <name type="common">Wolverine</name>
    <name type="synonym">Gluton</name>
    <dbReference type="NCBI Taxonomy" id="48420"/>
    <lineage>
        <taxon>Eukaryota</taxon>
        <taxon>Metazoa</taxon>
        <taxon>Chordata</taxon>
        <taxon>Craniata</taxon>
        <taxon>Vertebrata</taxon>
        <taxon>Euteleostomi</taxon>
        <taxon>Mammalia</taxon>
        <taxon>Eutheria</taxon>
        <taxon>Laurasiatheria</taxon>
        <taxon>Carnivora</taxon>
        <taxon>Caniformia</taxon>
        <taxon>Musteloidea</taxon>
        <taxon>Mustelidae</taxon>
        <taxon>Guloninae</taxon>
        <taxon>Gulo</taxon>
    </lineage>
</organism>
<accession>A0A9X9MB13</accession>
<dbReference type="AlphaFoldDB" id="A0A9X9MB13"/>
<keyword evidence="2" id="KW-1185">Reference proteome</keyword>
<comment type="caution">
    <text evidence="1">The sequence shown here is derived from an EMBL/GenBank/DDBJ whole genome shotgun (WGS) entry which is preliminary data.</text>
</comment>